<dbReference type="InterPro" id="IPR022263">
    <property type="entry name" value="KxYKxGKxW"/>
</dbReference>
<dbReference type="AlphaFoldDB" id="A0A839HAQ2"/>
<protein>
    <submittedName>
        <fullName evidence="2">KxYKxGKxW signal peptide domain-containing protein</fullName>
    </submittedName>
</protein>
<accession>A0A839HAQ2</accession>
<dbReference type="Pfam" id="PF19258">
    <property type="entry name" value="KxYKxGKxW_sig"/>
    <property type="match status" value="1"/>
</dbReference>
<dbReference type="EMBL" id="JACIVD010000072">
    <property type="protein sequence ID" value="MBB1124328.1"/>
    <property type="molecule type" value="Genomic_DNA"/>
</dbReference>
<comment type="caution">
    <text evidence="2">The sequence shown here is derived from an EMBL/GenBank/DDBJ whole genome shotgun (WGS) entry which is preliminary data.</text>
</comment>
<evidence type="ECO:0000313" key="2">
    <source>
        <dbReference type="EMBL" id="MBB1124328.1"/>
    </source>
</evidence>
<gene>
    <name evidence="2" type="ORF">H5S41_10235</name>
</gene>
<evidence type="ECO:0000313" key="3">
    <source>
        <dbReference type="Proteomes" id="UP000547628"/>
    </source>
</evidence>
<dbReference type="Proteomes" id="UP000547628">
    <property type="component" value="Unassembled WGS sequence"/>
</dbReference>
<name>A0A839HAQ2_9LACO</name>
<sequence length="34" mass="3711">METKRHFKLYKSGKQWVTAAITTVAVSTGILMGG</sequence>
<proteinExistence type="predicted"/>
<keyword evidence="1" id="KW-0732">Signal</keyword>
<reference evidence="2 3" key="1">
    <citation type="submission" date="2020-07" db="EMBL/GenBank/DDBJ databases">
        <title>Description of Limosilactobacillus balticus sp. nov., Limosilactobacillus agrestis sp. nov., Limosilactobacillus albertensis sp. nov., Limosilactobacillus rudii sp. nov., Limosilactobacillus fastidiosus sp. nov., five novel Limosilactobacillus species isolated from the vertebrate gastrointestinal tract, and proposal of 6 subspecies of Limosilactobacillus reuteri adapted to the gastrointestinal tract of specific vertebrate hosts.</title>
        <authorList>
            <person name="Li F."/>
            <person name="Cheng C."/>
            <person name="Zheng J."/>
            <person name="Quevedo R.M."/>
            <person name="Li J."/>
            <person name="Roos S."/>
            <person name="Gaenzle M.G."/>
            <person name="Walter J."/>
        </authorList>
    </citation>
    <scope>NUCLEOTIDE SEQUENCE [LARGE SCALE GENOMIC DNA]</scope>
    <source>
        <strain evidence="2 3">Lr3000</strain>
    </source>
</reference>
<evidence type="ECO:0000256" key="1">
    <source>
        <dbReference type="ARBA" id="ARBA00022729"/>
    </source>
</evidence>
<organism evidence="2 3">
    <name type="scientific">Limosilactobacillus albertensis</name>
    <dbReference type="NCBI Taxonomy" id="2759752"/>
    <lineage>
        <taxon>Bacteria</taxon>
        <taxon>Bacillati</taxon>
        <taxon>Bacillota</taxon>
        <taxon>Bacilli</taxon>
        <taxon>Lactobacillales</taxon>
        <taxon>Lactobacillaceae</taxon>
        <taxon>Limosilactobacillus</taxon>
    </lineage>
</organism>
<dbReference type="RefSeq" id="WP_182603237.1">
    <property type="nucleotide sequence ID" value="NZ_JACIVD010000072.1"/>
</dbReference>
<dbReference type="NCBIfam" id="TIGR03715">
    <property type="entry name" value="KxYKxGKxW"/>
    <property type="match status" value="1"/>
</dbReference>